<dbReference type="PANTHER" id="PTHR13935:SF106">
    <property type="entry name" value="ACHAETE-SCUTE COMPLEX PROTEIN T5-RELATED"/>
    <property type="match status" value="1"/>
</dbReference>
<dbReference type="SUPFAM" id="SSF47459">
    <property type="entry name" value="HLH, helix-loop-helix DNA-binding domain"/>
    <property type="match status" value="1"/>
</dbReference>
<dbReference type="InterPro" id="IPR015660">
    <property type="entry name" value="MASH1/Ascl1a-like"/>
</dbReference>
<dbReference type="GO" id="GO:0046983">
    <property type="term" value="F:protein dimerization activity"/>
    <property type="evidence" value="ECO:0007669"/>
    <property type="project" value="InterPro"/>
</dbReference>
<dbReference type="PROSITE" id="PS50888">
    <property type="entry name" value="BHLH"/>
    <property type="match status" value="1"/>
</dbReference>
<feature type="domain" description="BHLH" evidence="7">
    <location>
        <begin position="101"/>
        <end position="153"/>
    </location>
</feature>
<dbReference type="Gramene" id="Psat06G0548800-T1">
    <property type="protein sequence ID" value="KAI5400622.1"/>
    <property type="gene ID" value="KIW84_065488"/>
</dbReference>
<keyword evidence="9" id="KW-1185">Reference proteome</keyword>
<name>A0A9D4WFH9_PEA</name>
<dbReference type="GO" id="GO:0000977">
    <property type="term" value="F:RNA polymerase II transcription regulatory region sequence-specific DNA binding"/>
    <property type="evidence" value="ECO:0007669"/>
    <property type="project" value="TreeGrafter"/>
</dbReference>
<evidence type="ECO:0000256" key="2">
    <source>
        <dbReference type="ARBA" id="ARBA00011738"/>
    </source>
</evidence>
<evidence type="ECO:0000313" key="8">
    <source>
        <dbReference type="EMBL" id="KAI5400622.1"/>
    </source>
</evidence>
<keyword evidence="5" id="KW-0804">Transcription</keyword>
<keyword evidence="6" id="KW-0539">Nucleus</keyword>
<evidence type="ECO:0000313" key="9">
    <source>
        <dbReference type="Proteomes" id="UP001058974"/>
    </source>
</evidence>
<evidence type="ECO:0000256" key="6">
    <source>
        <dbReference type="ARBA" id="ARBA00023242"/>
    </source>
</evidence>
<evidence type="ECO:0000256" key="3">
    <source>
        <dbReference type="ARBA" id="ARBA00023015"/>
    </source>
</evidence>
<keyword evidence="4" id="KW-0238">DNA-binding</keyword>
<sequence>SYPQTQSSLPIIWEVFELTKPNMFPLQRCNELAIPSSNSLHHHPQNHNISQDLILEDCDSLVVDFSHKKLSSSRPQKDLFYSPGVDTTNHCSNLNSIKDNKKKMIHKEIEKQRRQEMTTLHASLRSLLPLEFIKGKRSISDQMNEGVNYINHLKKNIKELSAKRDELKSHASCRFSIHKNNTTVGIEISTREEGVPLSKLLEQLLKEGLDVVSCFSIQVNGRLLHSMQCEVDNSKSVDLSEIRRKFSKINPSFNCSDQDFK</sequence>
<dbReference type="GO" id="GO:0000981">
    <property type="term" value="F:DNA-binding transcription factor activity, RNA polymerase II-specific"/>
    <property type="evidence" value="ECO:0007669"/>
    <property type="project" value="TreeGrafter"/>
</dbReference>
<dbReference type="Gene3D" id="4.10.280.10">
    <property type="entry name" value="Helix-loop-helix DNA-binding domain"/>
    <property type="match status" value="1"/>
</dbReference>
<accession>A0A9D4WFH9</accession>
<reference evidence="8 9" key="1">
    <citation type="journal article" date="2022" name="Nat. Genet.">
        <title>Improved pea reference genome and pan-genome highlight genomic features and evolutionary characteristics.</title>
        <authorList>
            <person name="Yang T."/>
            <person name="Liu R."/>
            <person name="Luo Y."/>
            <person name="Hu S."/>
            <person name="Wang D."/>
            <person name="Wang C."/>
            <person name="Pandey M.K."/>
            <person name="Ge S."/>
            <person name="Xu Q."/>
            <person name="Li N."/>
            <person name="Li G."/>
            <person name="Huang Y."/>
            <person name="Saxena R.K."/>
            <person name="Ji Y."/>
            <person name="Li M."/>
            <person name="Yan X."/>
            <person name="He Y."/>
            <person name="Liu Y."/>
            <person name="Wang X."/>
            <person name="Xiang C."/>
            <person name="Varshney R.K."/>
            <person name="Ding H."/>
            <person name="Gao S."/>
            <person name="Zong X."/>
        </authorList>
    </citation>
    <scope>NUCLEOTIDE SEQUENCE [LARGE SCALE GENOMIC DNA]</scope>
    <source>
        <strain evidence="8 9">cv. Zhongwan 6</strain>
    </source>
</reference>
<organism evidence="8 9">
    <name type="scientific">Pisum sativum</name>
    <name type="common">Garden pea</name>
    <name type="synonym">Lathyrus oleraceus</name>
    <dbReference type="NCBI Taxonomy" id="3888"/>
    <lineage>
        <taxon>Eukaryota</taxon>
        <taxon>Viridiplantae</taxon>
        <taxon>Streptophyta</taxon>
        <taxon>Embryophyta</taxon>
        <taxon>Tracheophyta</taxon>
        <taxon>Spermatophyta</taxon>
        <taxon>Magnoliopsida</taxon>
        <taxon>eudicotyledons</taxon>
        <taxon>Gunneridae</taxon>
        <taxon>Pentapetalae</taxon>
        <taxon>rosids</taxon>
        <taxon>fabids</taxon>
        <taxon>Fabales</taxon>
        <taxon>Fabaceae</taxon>
        <taxon>Papilionoideae</taxon>
        <taxon>50 kb inversion clade</taxon>
        <taxon>NPAAA clade</taxon>
        <taxon>Hologalegina</taxon>
        <taxon>IRL clade</taxon>
        <taxon>Fabeae</taxon>
        <taxon>Lathyrus</taxon>
    </lineage>
</organism>
<dbReference type="PANTHER" id="PTHR13935">
    <property type="entry name" value="ACHAETE-SCUTE TRANSCRIPTION FACTOR-RELATED"/>
    <property type="match status" value="1"/>
</dbReference>
<comment type="subunit">
    <text evidence="2">Homodimer.</text>
</comment>
<comment type="caution">
    <text evidence="8">The sequence shown here is derived from an EMBL/GenBank/DDBJ whole genome shotgun (WGS) entry which is preliminary data.</text>
</comment>
<dbReference type="EMBL" id="JAMSHJ010000006">
    <property type="protein sequence ID" value="KAI5400622.1"/>
    <property type="molecule type" value="Genomic_DNA"/>
</dbReference>
<protein>
    <recommendedName>
        <fullName evidence="7">BHLH domain-containing protein</fullName>
    </recommendedName>
</protein>
<dbReference type="GO" id="GO:0090575">
    <property type="term" value="C:RNA polymerase II transcription regulator complex"/>
    <property type="evidence" value="ECO:0007669"/>
    <property type="project" value="TreeGrafter"/>
</dbReference>
<dbReference type="AlphaFoldDB" id="A0A9D4WFH9"/>
<proteinExistence type="predicted"/>
<evidence type="ECO:0000259" key="7">
    <source>
        <dbReference type="PROSITE" id="PS50888"/>
    </source>
</evidence>
<dbReference type="InterPro" id="IPR011598">
    <property type="entry name" value="bHLH_dom"/>
</dbReference>
<feature type="non-terminal residue" evidence="8">
    <location>
        <position position="261"/>
    </location>
</feature>
<gene>
    <name evidence="8" type="ORF">KIW84_065488</name>
</gene>
<dbReference type="Proteomes" id="UP001058974">
    <property type="component" value="Chromosome 6"/>
</dbReference>
<evidence type="ECO:0000256" key="1">
    <source>
        <dbReference type="ARBA" id="ARBA00004123"/>
    </source>
</evidence>
<dbReference type="Pfam" id="PF00010">
    <property type="entry name" value="HLH"/>
    <property type="match status" value="1"/>
</dbReference>
<comment type="subcellular location">
    <subcellularLocation>
        <location evidence="1">Nucleus</location>
    </subcellularLocation>
</comment>
<evidence type="ECO:0000256" key="4">
    <source>
        <dbReference type="ARBA" id="ARBA00023125"/>
    </source>
</evidence>
<dbReference type="CDD" id="cd18914">
    <property type="entry name" value="bHLH_AtORG2_like"/>
    <property type="match status" value="1"/>
</dbReference>
<evidence type="ECO:0000256" key="5">
    <source>
        <dbReference type="ARBA" id="ARBA00023163"/>
    </source>
</evidence>
<keyword evidence="3" id="KW-0805">Transcription regulation</keyword>
<dbReference type="InterPro" id="IPR036638">
    <property type="entry name" value="HLH_DNA-bd_sf"/>
</dbReference>
<dbReference type="FunFam" id="4.10.280.10:FF:000085">
    <property type="entry name" value="Transcription factor bHLH126"/>
    <property type="match status" value="1"/>
</dbReference>